<feature type="region of interest" description="Disordered" evidence="2">
    <location>
        <begin position="546"/>
        <end position="584"/>
    </location>
</feature>
<dbReference type="Gene3D" id="2.20.110.10">
    <property type="entry name" value="Histone H3 K4-specific methyltransferase SET7/9 N-terminal domain"/>
    <property type="match status" value="4"/>
</dbReference>
<dbReference type="InParanoid" id="A0A2P6MRP5"/>
<evidence type="ECO:0000256" key="1">
    <source>
        <dbReference type="ARBA" id="ARBA00022737"/>
    </source>
</evidence>
<organism evidence="4 5">
    <name type="scientific">Planoprotostelium fungivorum</name>
    <dbReference type="NCBI Taxonomy" id="1890364"/>
    <lineage>
        <taxon>Eukaryota</taxon>
        <taxon>Amoebozoa</taxon>
        <taxon>Evosea</taxon>
        <taxon>Variosea</taxon>
        <taxon>Cavosteliida</taxon>
        <taxon>Cavosteliaceae</taxon>
        <taxon>Planoprotostelium</taxon>
    </lineage>
</organism>
<dbReference type="STRING" id="1890364.A0A2P6MRP5"/>
<protein>
    <submittedName>
        <fullName evidence="4">Putative nexus protein</fullName>
    </submittedName>
</protein>
<feature type="region of interest" description="Disordered" evidence="2">
    <location>
        <begin position="1"/>
        <end position="56"/>
    </location>
</feature>
<dbReference type="EMBL" id="MDYQ01000464">
    <property type="protein sequence ID" value="PRP74379.1"/>
    <property type="molecule type" value="Genomic_DNA"/>
</dbReference>
<dbReference type="CDD" id="cd09917">
    <property type="entry name" value="F-box_SF"/>
    <property type="match status" value="1"/>
</dbReference>
<reference evidence="4 5" key="1">
    <citation type="journal article" date="2018" name="Genome Biol. Evol.">
        <title>Multiple Roots of Fruiting Body Formation in Amoebozoa.</title>
        <authorList>
            <person name="Hillmann F."/>
            <person name="Forbes G."/>
            <person name="Novohradska S."/>
            <person name="Ferling I."/>
            <person name="Riege K."/>
            <person name="Groth M."/>
            <person name="Westermann M."/>
            <person name="Marz M."/>
            <person name="Spaller T."/>
            <person name="Winckler T."/>
            <person name="Schaap P."/>
            <person name="Glockner G."/>
        </authorList>
    </citation>
    <scope>NUCLEOTIDE SEQUENCE [LARGE SCALE GENOMIC DNA]</scope>
    <source>
        <strain evidence="4 5">Jena</strain>
    </source>
</reference>
<evidence type="ECO:0000313" key="5">
    <source>
        <dbReference type="Proteomes" id="UP000241769"/>
    </source>
</evidence>
<evidence type="ECO:0000256" key="2">
    <source>
        <dbReference type="SAM" id="MobiDB-lite"/>
    </source>
</evidence>
<gene>
    <name evidence="4" type="ORF">PROFUN_10277</name>
</gene>
<dbReference type="AlphaFoldDB" id="A0A2P6MRP5"/>
<keyword evidence="1" id="KW-0677">Repeat</keyword>
<dbReference type="SUPFAM" id="SSF81383">
    <property type="entry name" value="F-box domain"/>
    <property type="match status" value="1"/>
</dbReference>
<feature type="compositionally biased region" description="Low complexity" evidence="2">
    <location>
        <begin position="37"/>
        <end position="48"/>
    </location>
</feature>
<dbReference type="SUPFAM" id="SSF82185">
    <property type="entry name" value="Histone H3 K4-specific methyltransferase SET7/9 N-terminal domain"/>
    <property type="match status" value="2"/>
</dbReference>
<evidence type="ECO:0000259" key="3">
    <source>
        <dbReference type="PROSITE" id="PS50181"/>
    </source>
</evidence>
<dbReference type="PANTHER" id="PTHR43215">
    <property type="entry name" value="RADIAL SPOKE HEAD 1 HOMOLOG"/>
    <property type="match status" value="1"/>
</dbReference>
<feature type="compositionally biased region" description="Basic and acidic residues" evidence="2">
    <location>
        <begin position="546"/>
        <end position="559"/>
    </location>
</feature>
<dbReference type="InterPro" id="IPR001810">
    <property type="entry name" value="F-box_dom"/>
</dbReference>
<evidence type="ECO:0000313" key="4">
    <source>
        <dbReference type="EMBL" id="PRP74379.1"/>
    </source>
</evidence>
<dbReference type="OrthoDB" id="18857at2759"/>
<dbReference type="InterPro" id="IPR003409">
    <property type="entry name" value="MORN"/>
</dbReference>
<dbReference type="Pfam" id="PF02493">
    <property type="entry name" value="MORN"/>
    <property type="match status" value="10"/>
</dbReference>
<dbReference type="PROSITE" id="PS50181">
    <property type="entry name" value="FBOX"/>
    <property type="match status" value="1"/>
</dbReference>
<keyword evidence="5" id="KW-1185">Reference proteome</keyword>
<dbReference type="Gene3D" id="1.20.1280.50">
    <property type="match status" value="1"/>
</dbReference>
<dbReference type="SMART" id="SM00698">
    <property type="entry name" value="MORN"/>
    <property type="match status" value="9"/>
</dbReference>
<name>A0A2P6MRP5_9EUKA</name>
<dbReference type="InterPro" id="IPR036047">
    <property type="entry name" value="F-box-like_dom_sf"/>
</dbReference>
<dbReference type="Proteomes" id="UP000241769">
    <property type="component" value="Unassembled WGS sequence"/>
</dbReference>
<dbReference type="SMART" id="SM00256">
    <property type="entry name" value="FBOX"/>
    <property type="match status" value="1"/>
</dbReference>
<dbReference type="Pfam" id="PF12937">
    <property type="entry name" value="F-box-like"/>
    <property type="match status" value="1"/>
</dbReference>
<accession>A0A2P6MRP5</accession>
<comment type="caution">
    <text evidence="4">The sequence shown here is derived from an EMBL/GenBank/DDBJ whole genome shotgun (WGS) entry which is preliminary data.</text>
</comment>
<feature type="domain" description="F-box" evidence="3">
    <location>
        <begin position="208"/>
        <end position="254"/>
    </location>
</feature>
<dbReference type="PANTHER" id="PTHR43215:SF14">
    <property type="entry name" value="RADIAL SPOKE HEAD 1 HOMOLOG"/>
    <property type="match status" value="1"/>
</dbReference>
<sequence length="584" mass="67298">MEEIQPVKKQKTGLETSRFSTRDSDTPGVQIEGVTQNNNLSSSSCSNPPGSPMRPLHQPFRFNISSSSGRSPLEPHAPLAPLEGSRIVRSDPFLSPLHYNPSFNAVSQLPLSITRDNEEAREVQRRHKMVSSFNETRKPLIMERLGDILSVLKRKRGAESSHVNSHSNEELLWDNLITQAETFVQNVESMSSFCQFLTNRTASGNINNGYFCILPNEIIYQIFSYLEVKDLSLCRCVNREWNKIIADDEIYKLICIKKSYPLKKPDNRSWKWMALAQSRIFPENNPVKKGCGTFHWPDHKGYYIGEWDSDQRHGYGVQQWSDGSQYHGEWYQDNKHGQGTMTWADGQCYTGEWRNNRKEGRGVEVWADGRRYVGEYKNSNMDGEGVYSWPGGDYYEGEWKDDNMHGHGTYTWPNGSTYCGNWANDEHNGQGRYTCGPESYEGEWRNNLRHGRGREMWGNGVLYEGGWKDNKKDGEGVFTWPDGDYVKGRWENGKRMGVGGFVKKNQQKVFYQLWRDIDSDELDKGEERLIELGTVEEYGEGENIDLERVSKRKSDMDRANEEEETRDRKKTKLVEPLAHKPGEL</sequence>
<proteinExistence type="predicted"/>